<dbReference type="PANTHER" id="PTHR33392:SF6">
    <property type="entry name" value="POLYISOPRENYL-TEICHOIC ACID--PEPTIDOGLYCAN TEICHOIC ACID TRANSFERASE TAGU"/>
    <property type="match status" value="1"/>
</dbReference>
<dbReference type="AlphaFoldDB" id="A0A7V3YG59"/>
<evidence type="ECO:0000256" key="2">
    <source>
        <dbReference type="SAM" id="Phobius"/>
    </source>
</evidence>
<feature type="transmembrane region" description="Helical" evidence="2">
    <location>
        <begin position="7"/>
        <end position="29"/>
    </location>
</feature>
<comment type="similarity">
    <text evidence="1">Belongs to the LytR/CpsA/Psr (LCP) family.</text>
</comment>
<dbReference type="PANTHER" id="PTHR33392">
    <property type="entry name" value="POLYISOPRENYL-TEICHOIC ACID--PEPTIDOGLYCAN TEICHOIC ACID TRANSFERASE TAGU"/>
    <property type="match status" value="1"/>
</dbReference>
<reference evidence="4" key="1">
    <citation type="journal article" date="2020" name="mSystems">
        <title>Genome- and Community-Level Interaction Insights into Carbon Utilization and Element Cycling Functions of Hydrothermarchaeota in Hydrothermal Sediment.</title>
        <authorList>
            <person name="Zhou Z."/>
            <person name="Liu Y."/>
            <person name="Xu W."/>
            <person name="Pan J."/>
            <person name="Luo Z.H."/>
            <person name="Li M."/>
        </authorList>
    </citation>
    <scope>NUCLEOTIDE SEQUENCE [LARGE SCALE GENOMIC DNA]</scope>
    <source>
        <strain evidence="4">SpSt-747</strain>
    </source>
</reference>
<keyword evidence="2" id="KW-0812">Transmembrane</keyword>
<feature type="domain" description="Cell envelope-related transcriptional attenuator" evidence="3">
    <location>
        <begin position="64"/>
        <end position="211"/>
    </location>
</feature>
<evidence type="ECO:0000259" key="3">
    <source>
        <dbReference type="Pfam" id="PF03816"/>
    </source>
</evidence>
<dbReference type="InterPro" id="IPR004474">
    <property type="entry name" value="LytR_CpsA_psr"/>
</dbReference>
<keyword evidence="2" id="KW-0472">Membrane</keyword>
<protein>
    <submittedName>
        <fullName evidence="4">LytR family transcriptional regulator</fullName>
    </submittedName>
</protein>
<keyword evidence="2" id="KW-1133">Transmembrane helix</keyword>
<accession>A0A7V3YG59</accession>
<organism evidence="4">
    <name type="scientific">Candidatus Caldatribacterium californiense</name>
    <dbReference type="NCBI Taxonomy" id="1454726"/>
    <lineage>
        <taxon>Bacteria</taxon>
        <taxon>Pseudomonadati</taxon>
        <taxon>Atribacterota</taxon>
        <taxon>Atribacteria</taxon>
        <taxon>Atribacterales</taxon>
        <taxon>Candidatus Caldatribacteriaceae</taxon>
        <taxon>Candidatus Caldatribacterium</taxon>
    </lineage>
</organism>
<dbReference type="Gene3D" id="3.40.630.190">
    <property type="entry name" value="LCP protein"/>
    <property type="match status" value="1"/>
</dbReference>
<evidence type="ECO:0000313" key="4">
    <source>
        <dbReference type="EMBL" id="HGI30211.1"/>
    </source>
</evidence>
<evidence type="ECO:0000256" key="1">
    <source>
        <dbReference type="ARBA" id="ARBA00006068"/>
    </source>
</evidence>
<dbReference type="EMBL" id="DTFV01000041">
    <property type="protein sequence ID" value="HGI30211.1"/>
    <property type="molecule type" value="Genomic_DNA"/>
</dbReference>
<sequence length="307" mass="34326">MRRSWKVFYLILGFLIGFGVLFALALFGVRAPFRWTVVKKVMGYVTPENTCILVVGQDNIKPLRSDTIILAFVNTKSGEVLLLSVPRDSRLPIPGVGYDKANHAYARGGIELLKKTLEGSLGIEIPYFVEVNYEAFEKVVDALGGVEVEVEKPMYYVDRAQGLFINLKPGRQVLNGEKALQYVRFRHDPLGDIGRIKRQQAFLQALIAKAQDPSTLARLPALFESLKQALRTNIPLENILQLALWFKGLEEKAVTMDILPGEPVYLNGLSFWEPQLDVAREKIHEFFARERSGGEGSGKNPEGQGGH</sequence>
<gene>
    <name evidence="4" type="ORF">ENV30_02680</name>
</gene>
<proteinExistence type="inferred from homology"/>
<dbReference type="NCBIfam" id="TIGR00350">
    <property type="entry name" value="lytR_cpsA_psr"/>
    <property type="match status" value="1"/>
</dbReference>
<name>A0A7V3YG59_9BACT</name>
<dbReference type="InterPro" id="IPR050922">
    <property type="entry name" value="LytR/CpsA/Psr_CW_biosynth"/>
</dbReference>
<dbReference type="Pfam" id="PF03816">
    <property type="entry name" value="LytR_cpsA_psr"/>
    <property type="match status" value="1"/>
</dbReference>
<comment type="caution">
    <text evidence="4">The sequence shown here is derived from an EMBL/GenBank/DDBJ whole genome shotgun (WGS) entry which is preliminary data.</text>
</comment>